<evidence type="ECO:0000256" key="3">
    <source>
        <dbReference type="ARBA" id="ARBA00022538"/>
    </source>
</evidence>
<keyword evidence="3 9" id="KW-0633">Potassium transport</keyword>
<comment type="subunit">
    <text evidence="9">The system is composed of three essential subunits: KdpA, KdpB and KdpC.</text>
</comment>
<feature type="transmembrane region" description="Helical" evidence="9">
    <location>
        <begin position="59"/>
        <end position="78"/>
    </location>
</feature>
<comment type="similarity">
    <text evidence="9">Belongs to the KdpA family.</text>
</comment>
<feature type="transmembrane region" description="Helical" evidence="9">
    <location>
        <begin position="170"/>
        <end position="188"/>
    </location>
</feature>
<reference evidence="10" key="1">
    <citation type="submission" date="2022-04" db="EMBL/GenBank/DDBJ databases">
        <title>Genomic mining of Alcaligenes faecalis D334 producing ectoin and derivatives.</title>
        <authorList>
            <person name="Doan V.T."/>
            <person name="Quach N.T."/>
            <person name="Vu T.-H.-N."/>
            <person name="Phi Q.-T."/>
        </authorList>
    </citation>
    <scope>NUCLEOTIDE SEQUENCE</scope>
    <source>
        <strain evidence="10">D334</strain>
    </source>
</reference>
<keyword evidence="4 9" id="KW-0812">Transmembrane</keyword>
<feature type="transmembrane region" description="Helical" evidence="9">
    <location>
        <begin position="127"/>
        <end position="149"/>
    </location>
</feature>
<dbReference type="RefSeq" id="WP_247965609.1">
    <property type="nucleotide sequence ID" value="NZ_CP095873.1"/>
</dbReference>
<evidence type="ECO:0000313" key="10">
    <source>
        <dbReference type="EMBL" id="UPL20018.1"/>
    </source>
</evidence>
<organism evidence="10 11">
    <name type="scientific">Alcaligenes faecalis</name>
    <dbReference type="NCBI Taxonomy" id="511"/>
    <lineage>
        <taxon>Bacteria</taxon>
        <taxon>Pseudomonadati</taxon>
        <taxon>Pseudomonadota</taxon>
        <taxon>Betaproteobacteria</taxon>
        <taxon>Burkholderiales</taxon>
        <taxon>Alcaligenaceae</taxon>
        <taxon>Alcaligenes</taxon>
    </lineage>
</organism>
<sequence>MLDDLMQFLVILAVSTVLLVMVGKWIAHFFSSPNHSLIERGTYRLLGVNPEEKMSWKRYGLALLLSNAAMLLLGYILLRVQGWIPGDSLQRAAQTPDLAFNTAVSFTTNTNWQAYSGESSLSNFSQMAAITFLMMISATTGLAAAGGFIRGLSRKSSADIGNYWVDFTRSLYRLLLPCSFLLALLYIWQGMPQTLSSDVVVNTLEGLKQQIILGPVASLESIKHVGTNGGGFFGMNAAHPFENPTPLTNTVHMLSMLLVPSALTYAFGSMLARRRQGWAFFAAFLVMFIGFLSLIYSAEQAGNPLLTSLGVDQTQSNTMGGGNLEGKELRFGVAQSSLFATVTTAATTGSVDAMHSSLTPLGGLVPIAQMMLNNVFGGIGVGFISLVSYAILTVFLVGMMIGRSPEFLGKKIEAREMKYVMLAMLAHAFSILGFTALASVLPSTMDSLSNMGPHGFSEVLYAYTSGTANNGSAFAGFNANTPFFNTTIGLAMLVGRYLTLLPLLALAGVLAAKKAVPAGPGTLSTATPLFTGLLIFVVLVVGGLTFLPALALGPIVEHLLMLDGITF</sequence>
<evidence type="ECO:0000256" key="2">
    <source>
        <dbReference type="ARBA" id="ARBA00022475"/>
    </source>
</evidence>
<dbReference type="NCBIfam" id="TIGR00680">
    <property type="entry name" value="kdpA"/>
    <property type="match status" value="1"/>
</dbReference>
<feature type="transmembrane region" description="Helical" evidence="9">
    <location>
        <begin position="488"/>
        <end position="512"/>
    </location>
</feature>
<evidence type="ECO:0000256" key="1">
    <source>
        <dbReference type="ARBA" id="ARBA00022448"/>
    </source>
</evidence>
<dbReference type="PIRSF" id="PIRSF001294">
    <property type="entry name" value="K_ATPaseA"/>
    <property type="match status" value="1"/>
</dbReference>
<dbReference type="GO" id="GO:0005886">
    <property type="term" value="C:plasma membrane"/>
    <property type="evidence" value="ECO:0007669"/>
    <property type="project" value="UniProtKB-SubCell"/>
</dbReference>
<evidence type="ECO:0000256" key="8">
    <source>
        <dbReference type="ARBA" id="ARBA00023136"/>
    </source>
</evidence>
<feature type="transmembrane region" description="Helical" evidence="9">
    <location>
        <begin position="419"/>
        <end position="441"/>
    </location>
</feature>
<dbReference type="PANTHER" id="PTHR30607">
    <property type="entry name" value="POTASSIUM-TRANSPORTING ATPASE A CHAIN"/>
    <property type="match status" value="1"/>
</dbReference>
<name>A0AAE9H4Z6_ALCFA</name>
<evidence type="ECO:0000256" key="4">
    <source>
        <dbReference type="ARBA" id="ARBA00022692"/>
    </source>
</evidence>
<evidence type="ECO:0000256" key="9">
    <source>
        <dbReference type="HAMAP-Rule" id="MF_00275"/>
    </source>
</evidence>
<keyword evidence="8 9" id="KW-0472">Membrane</keyword>
<comment type="subcellular location">
    <subcellularLocation>
        <location evidence="9">Cell membrane</location>
        <topology evidence="9">Multi-pass membrane protein</topology>
    </subcellularLocation>
</comment>
<feature type="transmembrane region" description="Helical" evidence="9">
    <location>
        <begin position="533"/>
        <end position="556"/>
    </location>
</feature>
<keyword evidence="5 9" id="KW-0630">Potassium</keyword>
<dbReference type="Proteomes" id="UP000830925">
    <property type="component" value="Chromosome"/>
</dbReference>
<dbReference type="InterPro" id="IPR004623">
    <property type="entry name" value="KdpA"/>
</dbReference>
<dbReference type="PANTHER" id="PTHR30607:SF2">
    <property type="entry name" value="POTASSIUM-TRANSPORTING ATPASE POTASSIUM-BINDING SUBUNIT"/>
    <property type="match status" value="1"/>
</dbReference>
<evidence type="ECO:0000256" key="6">
    <source>
        <dbReference type="ARBA" id="ARBA00022989"/>
    </source>
</evidence>
<keyword evidence="1 9" id="KW-0813">Transport</keyword>
<feature type="transmembrane region" description="Helical" evidence="9">
    <location>
        <begin position="375"/>
        <end position="398"/>
    </location>
</feature>
<dbReference type="EMBL" id="CP095873">
    <property type="protein sequence ID" value="UPL20018.1"/>
    <property type="molecule type" value="Genomic_DNA"/>
</dbReference>
<keyword evidence="6 9" id="KW-1133">Transmembrane helix</keyword>
<protein>
    <recommendedName>
        <fullName evidence="9">Potassium-transporting ATPase potassium-binding subunit</fullName>
    </recommendedName>
    <alternativeName>
        <fullName evidence="9">ATP phosphohydrolase [potassium-transporting] A chain</fullName>
    </alternativeName>
    <alternativeName>
        <fullName evidence="9">Potassium-binding and translocating subunit A</fullName>
    </alternativeName>
    <alternativeName>
        <fullName evidence="9">Potassium-translocating ATPase A chain</fullName>
    </alternativeName>
</protein>
<keyword evidence="2 9" id="KW-1003">Cell membrane</keyword>
<dbReference type="AlphaFoldDB" id="A0AAE9H4Z6"/>
<evidence type="ECO:0000313" key="11">
    <source>
        <dbReference type="Proteomes" id="UP000830925"/>
    </source>
</evidence>
<evidence type="ECO:0000256" key="7">
    <source>
        <dbReference type="ARBA" id="ARBA00023065"/>
    </source>
</evidence>
<dbReference type="GO" id="GO:0030955">
    <property type="term" value="F:potassium ion binding"/>
    <property type="evidence" value="ECO:0007669"/>
    <property type="project" value="UniProtKB-UniRule"/>
</dbReference>
<comment type="function">
    <text evidence="9">Part of the high-affinity ATP-driven potassium transport (or Kdp) system, which catalyzes the hydrolysis of ATP coupled with the electrogenic transport of potassium into the cytoplasm. This subunit binds the extracellular potassium ions and delivers the ions to the membrane domain of KdpB through an intramembrane tunnel.</text>
</comment>
<evidence type="ECO:0000256" key="5">
    <source>
        <dbReference type="ARBA" id="ARBA00022958"/>
    </source>
</evidence>
<gene>
    <name evidence="9 10" type="primary">kdpA</name>
    <name evidence="10" type="ORF">MXF72_11335</name>
</gene>
<dbReference type="Pfam" id="PF03814">
    <property type="entry name" value="KdpA"/>
    <property type="match status" value="1"/>
</dbReference>
<dbReference type="GO" id="GO:0008556">
    <property type="term" value="F:P-type potassium transmembrane transporter activity"/>
    <property type="evidence" value="ECO:0007669"/>
    <property type="project" value="InterPro"/>
</dbReference>
<feature type="transmembrane region" description="Helical" evidence="9">
    <location>
        <begin position="278"/>
        <end position="298"/>
    </location>
</feature>
<proteinExistence type="inferred from homology"/>
<dbReference type="HAMAP" id="MF_00275">
    <property type="entry name" value="KdpA"/>
    <property type="match status" value="1"/>
</dbReference>
<feature type="transmembrane region" description="Helical" evidence="9">
    <location>
        <begin position="6"/>
        <end position="27"/>
    </location>
</feature>
<keyword evidence="7 9" id="KW-0406">Ion transport</keyword>
<feature type="transmembrane region" description="Helical" evidence="9">
    <location>
        <begin position="251"/>
        <end position="271"/>
    </location>
</feature>
<accession>A0AAE9H4Z6</accession>